<dbReference type="Gene3D" id="2.40.400.10">
    <property type="entry name" value="Acetoacetate decarboxylase-like"/>
    <property type="match status" value="1"/>
</dbReference>
<dbReference type="Proteomes" id="UP000002875">
    <property type="component" value="Chromosome"/>
</dbReference>
<proteinExistence type="predicted"/>
<protein>
    <recommendedName>
        <fullName evidence="3">Acetoacetate decarboxylase</fullName>
    </recommendedName>
</protein>
<dbReference type="InterPro" id="IPR023375">
    <property type="entry name" value="ADC_dom_sf"/>
</dbReference>
<dbReference type="InterPro" id="IPR010451">
    <property type="entry name" value="Acetoacetate_decarboxylase"/>
</dbReference>
<dbReference type="RefSeq" id="WP_015028120.1">
    <property type="nucleotide sequence ID" value="NC_018748.1"/>
</dbReference>
<organism evidence="1 2">
    <name type="scientific">Emticicia oligotrophica (strain DSM 17448 / CIP 109782 / MTCC 6937 / GPTSA100-15)</name>
    <dbReference type="NCBI Taxonomy" id="929562"/>
    <lineage>
        <taxon>Bacteria</taxon>
        <taxon>Pseudomonadati</taxon>
        <taxon>Bacteroidota</taxon>
        <taxon>Cytophagia</taxon>
        <taxon>Cytophagales</taxon>
        <taxon>Leadbetterellaceae</taxon>
        <taxon>Emticicia</taxon>
    </lineage>
</organism>
<keyword evidence="2" id="KW-1185">Reference proteome</keyword>
<dbReference type="PANTHER" id="PTHR40518">
    <property type="entry name" value="ACETOACETATE DECARBOXYLASE"/>
    <property type="match status" value="1"/>
</dbReference>
<name>A0ABN4AKU0_EMTOG</name>
<evidence type="ECO:0000313" key="2">
    <source>
        <dbReference type="Proteomes" id="UP000002875"/>
    </source>
</evidence>
<dbReference type="EMBL" id="CP002961">
    <property type="protein sequence ID" value="AFK02420.1"/>
    <property type="molecule type" value="Genomic_DNA"/>
</dbReference>
<evidence type="ECO:0008006" key="3">
    <source>
        <dbReference type="Google" id="ProtNLM"/>
    </source>
</evidence>
<reference evidence="1 2" key="1">
    <citation type="submission" date="2011-07" db="EMBL/GenBank/DDBJ databases">
        <title>The complete genome of chromosome of Emticicia oligotrophica DSM 17448.</title>
        <authorList>
            <consortium name="US DOE Joint Genome Institute (JGI-PGF)"/>
            <person name="Lucas S."/>
            <person name="Han J."/>
            <person name="Lapidus A."/>
            <person name="Bruce D."/>
            <person name="Goodwin L."/>
            <person name="Pitluck S."/>
            <person name="Peters L."/>
            <person name="Kyrpides N."/>
            <person name="Mavromatis K."/>
            <person name="Ivanova N."/>
            <person name="Ovchinnikova G."/>
            <person name="Teshima H."/>
            <person name="Detter J.C."/>
            <person name="Tapia R."/>
            <person name="Han C."/>
            <person name="Land M."/>
            <person name="Hauser L."/>
            <person name="Markowitz V."/>
            <person name="Cheng J.-F."/>
            <person name="Hugenholtz P."/>
            <person name="Woyke T."/>
            <person name="Wu D."/>
            <person name="Tindall B."/>
            <person name="Pomrenke H."/>
            <person name="Brambilla E."/>
            <person name="Klenk H.-P."/>
            <person name="Eisen J.A."/>
        </authorList>
    </citation>
    <scope>NUCLEOTIDE SEQUENCE [LARGE SCALE GENOMIC DNA]</scope>
    <source>
        <strain evidence="1 2">DSM 17448</strain>
    </source>
</reference>
<dbReference type="SUPFAM" id="SSF160104">
    <property type="entry name" value="Acetoacetate decarboxylase-like"/>
    <property type="match status" value="1"/>
</dbReference>
<dbReference type="Pfam" id="PF06314">
    <property type="entry name" value="ADC"/>
    <property type="match status" value="1"/>
</dbReference>
<accession>A0ABN4AKU0</accession>
<dbReference type="PANTHER" id="PTHR40518:SF1">
    <property type="entry name" value="ACETOACETATE DECARBOXYLASE"/>
    <property type="match status" value="1"/>
</dbReference>
<gene>
    <name evidence="1" type="ordered locus">Emtol_1271</name>
</gene>
<sequence length="217" mass="24738">MQAPPPWKLKGNGYIFIYHFPKSFVEKYGFLADYQASRFNGDFVGTIMLVDYETSEVGPYRELLFVPGRLKFDKKKIFSISKIYVSSQDSVDNGRKNWGIPKELADFNITKPNEQETIFDVSVSGKTFFKVRLKNGSFRFPITTKFFPLKLAQKQNTDLYITNSPAKGSATFAKLVSAEVDSAFFPDISQLKPLSVLSVSNFEMIFPHPEIKTGYFE</sequence>
<evidence type="ECO:0000313" key="1">
    <source>
        <dbReference type="EMBL" id="AFK02420.1"/>
    </source>
</evidence>